<reference evidence="7 9" key="2">
    <citation type="submission" date="2019-04" db="EMBL/GenBank/DDBJ databases">
        <authorList>
            <consortium name="Pathogen Informatics"/>
        </authorList>
    </citation>
    <scope>NUCLEOTIDE SEQUENCE [LARGE SCALE GENOMIC DNA]</scope>
    <source>
        <strain evidence="7 9">GPSC22</strain>
    </source>
</reference>
<evidence type="ECO:0000256" key="3">
    <source>
        <dbReference type="ARBA" id="ARBA00022723"/>
    </source>
</evidence>
<evidence type="ECO:0000256" key="2">
    <source>
        <dbReference type="ARBA" id="ARBA00022679"/>
    </source>
</evidence>
<dbReference type="GO" id="GO:0016757">
    <property type="term" value="F:glycosyltransferase activity"/>
    <property type="evidence" value="ECO:0007669"/>
    <property type="project" value="UniProtKB-KW"/>
</dbReference>
<dbReference type="InterPro" id="IPR029044">
    <property type="entry name" value="Nucleotide-diphossugar_trans"/>
</dbReference>
<keyword evidence="1" id="KW-0328">Glycosyltransferase</keyword>
<evidence type="ECO:0000313" key="7">
    <source>
        <dbReference type="EMBL" id="VQC93264.1"/>
    </source>
</evidence>
<evidence type="ECO:0000313" key="10">
    <source>
        <dbReference type="Proteomes" id="UP000437160"/>
    </source>
</evidence>
<evidence type="ECO:0000313" key="6">
    <source>
        <dbReference type="EMBL" id="MTV98820.1"/>
    </source>
</evidence>
<dbReference type="Pfam" id="PF01501">
    <property type="entry name" value="Glyco_transf_8"/>
    <property type="match status" value="1"/>
</dbReference>
<dbReference type="Proteomes" id="UP000298847">
    <property type="component" value="Unassembled WGS sequence"/>
</dbReference>
<accession>A0A0B7LA76</accession>
<evidence type="ECO:0000313" key="8">
    <source>
        <dbReference type="Proteomes" id="UP000042745"/>
    </source>
</evidence>
<keyword evidence="3" id="KW-0479">Metal-binding</keyword>
<dbReference type="GO" id="GO:0046872">
    <property type="term" value="F:metal ion binding"/>
    <property type="evidence" value="ECO:0007669"/>
    <property type="project" value="UniProtKB-KW"/>
</dbReference>
<evidence type="ECO:0000313" key="5">
    <source>
        <dbReference type="EMBL" id="MTV42437.1"/>
    </source>
</evidence>
<evidence type="ECO:0000313" key="4">
    <source>
        <dbReference type="EMBL" id="CIS58157.1"/>
    </source>
</evidence>
<evidence type="ECO:0000313" key="9">
    <source>
        <dbReference type="Proteomes" id="UP000298847"/>
    </source>
</evidence>
<dbReference type="InterPro" id="IPR050748">
    <property type="entry name" value="Glycosyltrans_8_dom-fam"/>
</dbReference>
<evidence type="ECO:0000256" key="1">
    <source>
        <dbReference type="ARBA" id="ARBA00022676"/>
    </source>
</evidence>
<dbReference type="SUPFAM" id="SSF53448">
    <property type="entry name" value="Nucleotide-diphospho-sugar transferases"/>
    <property type="match status" value="1"/>
</dbReference>
<name>A0A0B7LA76_STREE</name>
<comment type="caution">
    <text evidence="6">The sequence shown here is derived from an EMBL/GenBank/DDBJ whole genome shotgun (WGS) entry which is preliminary data.</text>
</comment>
<dbReference type="PANTHER" id="PTHR13778:SF47">
    <property type="entry name" value="LIPOPOLYSACCHARIDE 1,3-GALACTOSYLTRANSFERASE"/>
    <property type="match status" value="1"/>
</dbReference>
<dbReference type="Gene3D" id="3.90.550.10">
    <property type="entry name" value="Spore Coat Polysaccharide Biosynthesis Protein SpsA, Chain A"/>
    <property type="match status" value="1"/>
</dbReference>
<sequence>MKEEKKAIVLGADNAYMDKVETTIKSLCVHHYNLKFYVFNDDLPREWFQLMEKRLETLNSEIVNVQIDSSILKGYRLPFEGLSYAAFFRYFIPKYVSESRVLYLDSDIVVRKSIDELWDLDLTAIPLAAVRDDFYTHNFNSGVLLINNGMWRAENVTQDLI</sequence>
<gene>
    <name evidence="4" type="primary">gspA</name>
    <name evidence="7" type="synonym">gspA_1</name>
    <name evidence="4" type="ORF">ERS019486_01288</name>
    <name evidence="6" type="ORF">GM536_06925</name>
    <name evidence="5" type="ORF">GM545_02015</name>
    <name evidence="7" type="ORF">SAMEA3354366_00462</name>
</gene>
<dbReference type="CDD" id="cd04194">
    <property type="entry name" value="GT8_A4GalT_like"/>
    <property type="match status" value="1"/>
</dbReference>
<dbReference type="EMBL" id="WNHU01000005">
    <property type="protein sequence ID" value="MTV42437.1"/>
    <property type="molecule type" value="Genomic_DNA"/>
</dbReference>
<dbReference type="AlphaFoldDB" id="A0A0B7LA76"/>
<dbReference type="InterPro" id="IPR002495">
    <property type="entry name" value="Glyco_trans_8"/>
</dbReference>
<dbReference type="EMBL" id="WNIA01000032">
    <property type="protein sequence ID" value="MTV98820.1"/>
    <property type="molecule type" value="Genomic_DNA"/>
</dbReference>
<dbReference type="Proteomes" id="UP000437160">
    <property type="component" value="Unassembled WGS sequence"/>
</dbReference>
<keyword evidence="2 6" id="KW-0808">Transferase</keyword>
<dbReference type="Proteomes" id="UP000042745">
    <property type="component" value="Unassembled WGS sequence"/>
</dbReference>
<evidence type="ECO:0000313" key="11">
    <source>
        <dbReference type="Proteomes" id="UP000467349"/>
    </source>
</evidence>
<reference evidence="4 8" key="1">
    <citation type="submission" date="2015-03" db="EMBL/GenBank/DDBJ databases">
        <authorList>
            <consortium name="Pathogen Informatics"/>
            <person name="Murphy D."/>
        </authorList>
    </citation>
    <scope>NUCLEOTIDE SEQUENCE [LARGE SCALE GENOMIC DNA]</scope>
    <source>
        <strain evidence="4">SMRU328</strain>
        <strain evidence="8">type strain: N</strain>
    </source>
</reference>
<organism evidence="6 10">
    <name type="scientific">Streptococcus pneumoniae</name>
    <dbReference type="NCBI Taxonomy" id="1313"/>
    <lineage>
        <taxon>Bacteria</taxon>
        <taxon>Bacillati</taxon>
        <taxon>Bacillota</taxon>
        <taxon>Bacilli</taxon>
        <taxon>Lactobacillales</taxon>
        <taxon>Streptococcaceae</taxon>
        <taxon>Streptococcus</taxon>
    </lineage>
</organism>
<proteinExistence type="predicted"/>
<dbReference type="EMBL" id="CAAXWD010000001">
    <property type="protein sequence ID" value="VQC93264.1"/>
    <property type="molecule type" value="Genomic_DNA"/>
</dbReference>
<dbReference type="Proteomes" id="UP000467349">
    <property type="component" value="Unassembled WGS sequence"/>
</dbReference>
<reference evidence="10 11" key="3">
    <citation type="submission" date="2019-11" db="EMBL/GenBank/DDBJ databases">
        <title>Growth characteristics of pneumococcus vary with the chemical composition of the capsule and with environmental conditions.</title>
        <authorList>
            <person name="Tothpal A."/>
            <person name="Desobry K."/>
            <person name="Joshi S."/>
            <person name="Wyllie A.L."/>
            <person name="Weinberger D.M."/>
        </authorList>
    </citation>
    <scope>NUCLEOTIDE SEQUENCE [LARGE SCALE GENOMIC DNA]</scope>
    <source>
        <strain evidence="5">Pnumococcus09N</strain>
        <strain evidence="11">pnumococcus09N</strain>
        <strain evidence="6">Pnumococcus19F</strain>
        <strain evidence="10">pnumococcus19F</strain>
    </source>
</reference>
<dbReference type="EMBL" id="CKGU01000017">
    <property type="protein sequence ID" value="CIS58157.1"/>
    <property type="molecule type" value="Genomic_DNA"/>
</dbReference>
<dbReference type="OMA" id="XIDSSIL"/>
<dbReference type="PANTHER" id="PTHR13778">
    <property type="entry name" value="GLYCOSYLTRANSFERASE 8 DOMAIN-CONTAINING PROTEIN"/>
    <property type="match status" value="1"/>
</dbReference>
<protein>
    <submittedName>
        <fullName evidence="6">Glycosyl transferase</fullName>
    </submittedName>
</protein>